<feature type="signal peptide" evidence="1">
    <location>
        <begin position="1"/>
        <end position="23"/>
    </location>
</feature>
<evidence type="ECO:0000313" key="3">
    <source>
        <dbReference type="Proteomes" id="UP001580407"/>
    </source>
</evidence>
<evidence type="ECO:0008006" key="4">
    <source>
        <dbReference type="Google" id="ProtNLM"/>
    </source>
</evidence>
<keyword evidence="1" id="KW-0732">Signal</keyword>
<sequence>MKKLLIASTIIGSLALTSTAAFAMVEESGVAPGVATQPVKKKAAVVQSANKETQNRIEYTKTTSYLEDGSVNAVVETWVDPVTHDKRIDGLVKEDDGTVHPKSTYLLENGTKWVEVARDNNGKAIRGKYYMLTEKESLEAEDSFTWDSFADIKAIFDETGWKNEGLLESKDGKKLIKLYGQNLLVDDIQPEGSTQVVHEYVQIDKDTGLPVKVERYAVDPAYEGGAKRSFGVDTYEYKYVDDKSLFDTTGIPMKEYSKLQWIHGVEY</sequence>
<accession>A0ABV5BAE5</accession>
<evidence type="ECO:0000256" key="1">
    <source>
        <dbReference type="SAM" id="SignalP"/>
    </source>
</evidence>
<organism evidence="2 3">
    <name type="scientific">Paenibacillus terreus</name>
    <dbReference type="NCBI Taxonomy" id="1387834"/>
    <lineage>
        <taxon>Bacteria</taxon>
        <taxon>Bacillati</taxon>
        <taxon>Bacillota</taxon>
        <taxon>Bacilli</taxon>
        <taxon>Bacillales</taxon>
        <taxon>Paenibacillaceae</taxon>
        <taxon>Paenibacillus</taxon>
    </lineage>
</organism>
<comment type="caution">
    <text evidence="2">The sequence shown here is derived from an EMBL/GenBank/DDBJ whole genome shotgun (WGS) entry which is preliminary data.</text>
</comment>
<feature type="chain" id="PRO_5047262686" description="MucBP domain-containing protein" evidence="1">
    <location>
        <begin position="24"/>
        <end position="267"/>
    </location>
</feature>
<dbReference type="EMBL" id="JBHILM010000019">
    <property type="protein sequence ID" value="MFB5682679.1"/>
    <property type="molecule type" value="Genomic_DNA"/>
</dbReference>
<keyword evidence="3" id="KW-1185">Reference proteome</keyword>
<evidence type="ECO:0000313" key="2">
    <source>
        <dbReference type="EMBL" id="MFB5682679.1"/>
    </source>
</evidence>
<gene>
    <name evidence="2" type="ORF">ACE3NQ_17315</name>
</gene>
<dbReference type="Proteomes" id="UP001580407">
    <property type="component" value="Unassembled WGS sequence"/>
</dbReference>
<protein>
    <recommendedName>
        <fullName evidence="4">MucBP domain-containing protein</fullName>
    </recommendedName>
</protein>
<name>A0ABV5BAE5_9BACL</name>
<dbReference type="RefSeq" id="WP_375526426.1">
    <property type="nucleotide sequence ID" value="NZ_JBHILM010000019.1"/>
</dbReference>
<proteinExistence type="predicted"/>
<reference evidence="2 3" key="1">
    <citation type="submission" date="2024-09" db="EMBL/GenBank/DDBJ databases">
        <authorList>
            <person name="Ruan L."/>
        </authorList>
    </citation>
    <scope>NUCLEOTIDE SEQUENCE [LARGE SCALE GENOMIC DNA]</scope>
    <source>
        <strain evidence="2 3">D33</strain>
    </source>
</reference>